<evidence type="ECO:0000313" key="3">
    <source>
        <dbReference type="Proteomes" id="UP001219525"/>
    </source>
</evidence>
<feature type="region of interest" description="Disordered" evidence="1">
    <location>
        <begin position="89"/>
        <end position="108"/>
    </location>
</feature>
<evidence type="ECO:0000256" key="1">
    <source>
        <dbReference type="SAM" id="MobiDB-lite"/>
    </source>
</evidence>
<dbReference type="EMBL" id="JARJCW010000027">
    <property type="protein sequence ID" value="KAJ7210785.1"/>
    <property type="molecule type" value="Genomic_DNA"/>
</dbReference>
<feature type="compositionally biased region" description="Low complexity" evidence="1">
    <location>
        <begin position="156"/>
        <end position="183"/>
    </location>
</feature>
<feature type="region of interest" description="Disordered" evidence="1">
    <location>
        <begin position="59"/>
        <end position="84"/>
    </location>
</feature>
<name>A0AAD6VEW3_9AGAR</name>
<feature type="compositionally biased region" description="Basic and acidic residues" evidence="1">
    <location>
        <begin position="236"/>
        <end position="272"/>
    </location>
</feature>
<dbReference type="AlphaFoldDB" id="A0AAD6VEW3"/>
<feature type="compositionally biased region" description="Basic and acidic residues" evidence="1">
    <location>
        <begin position="75"/>
        <end position="84"/>
    </location>
</feature>
<gene>
    <name evidence="2" type="ORF">GGX14DRAFT_394413</name>
</gene>
<feature type="region of interest" description="Disordered" evidence="1">
    <location>
        <begin position="216"/>
        <end position="275"/>
    </location>
</feature>
<evidence type="ECO:0000313" key="2">
    <source>
        <dbReference type="EMBL" id="KAJ7210785.1"/>
    </source>
</evidence>
<comment type="caution">
    <text evidence="2">The sequence shown here is derived from an EMBL/GenBank/DDBJ whole genome shotgun (WGS) entry which is preliminary data.</text>
</comment>
<protein>
    <submittedName>
        <fullName evidence="2">Uncharacterized protein</fullName>
    </submittedName>
</protein>
<keyword evidence="3" id="KW-1185">Reference proteome</keyword>
<accession>A0AAD6VEW3</accession>
<dbReference type="Proteomes" id="UP001219525">
    <property type="component" value="Unassembled WGS sequence"/>
</dbReference>
<organism evidence="2 3">
    <name type="scientific">Mycena pura</name>
    <dbReference type="NCBI Taxonomy" id="153505"/>
    <lineage>
        <taxon>Eukaryota</taxon>
        <taxon>Fungi</taxon>
        <taxon>Dikarya</taxon>
        <taxon>Basidiomycota</taxon>
        <taxon>Agaricomycotina</taxon>
        <taxon>Agaricomycetes</taxon>
        <taxon>Agaricomycetidae</taxon>
        <taxon>Agaricales</taxon>
        <taxon>Marasmiineae</taxon>
        <taxon>Mycenaceae</taxon>
        <taxon>Mycena</taxon>
    </lineage>
</organism>
<proteinExistence type="predicted"/>
<feature type="compositionally biased region" description="Polar residues" evidence="1">
    <location>
        <begin position="65"/>
        <end position="74"/>
    </location>
</feature>
<feature type="compositionally biased region" description="Low complexity" evidence="1">
    <location>
        <begin position="216"/>
        <end position="228"/>
    </location>
</feature>
<sequence>MYAHGGTESEAPDHMLRDSEIYCIKMEQTPQPECGEIEPTYGYCVITICNISEEEKSIKLADGSGPSSRMQTQLSDREKERAKDIARPVTSRMHTQLKQASSDREKERERRHCIALRKCYGTFKSASSSSSPPAFINYPPLTVHVQNNFRFGGAQSTATAPRSAPTTATPAATPREVEPSATAPPAGALALALVPFAPAEVETFAELDGEAGAVAEAPEAPAEPAAEPDAGEDVNVDARQDETKGKRGGVQERRKERGETSERPGARWKRWDGNSQATDLAALDTADATLETADTALEAAAEPETASLADDCARATAAKARRATAKRMAVGVKGGVKSRGGFWVLWWGGDESWEARKVCGPTLCPRARAALPKMALRAVRSRRARRVGAGPAGTKAQATTWPTAPSAVISPASHASHGAPRRSPTISFARAVDTAALRAVRPGASSDSSSVVALQIQMKPLKTPNVIRHKVFDCTAGYPFALEPEFWQSRLVSRPALVPLSSHNGARFDLRELAVHEDDEAILLCALASLFGLFQAPSLGFCRALDTKNVWRSDAMHRRHSVLPRAYFLFFSVGTQLRCHCAQQPEIQNYVTKRAPKQHVGCASKGLLELGGNLF</sequence>
<reference evidence="2" key="1">
    <citation type="submission" date="2023-03" db="EMBL/GenBank/DDBJ databases">
        <title>Massive genome expansion in bonnet fungi (Mycena s.s.) driven by repeated elements and novel gene families across ecological guilds.</title>
        <authorList>
            <consortium name="Lawrence Berkeley National Laboratory"/>
            <person name="Harder C.B."/>
            <person name="Miyauchi S."/>
            <person name="Viragh M."/>
            <person name="Kuo A."/>
            <person name="Thoen E."/>
            <person name="Andreopoulos B."/>
            <person name="Lu D."/>
            <person name="Skrede I."/>
            <person name="Drula E."/>
            <person name="Henrissat B."/>
            <person name="Morin E."/>
            <person name="Kohler A."/>
            <person name="Barry K."/>
            <person name="LaButti K."/>
            <person name="Morin E."/>
            <person name="Salamov A."/>
            <person name="Lipzen A."/>
            <person name="Mereny Z."/>
            <person name="Hegedus B."/>
            <person name="Baldrian P."/>
            <person name="Stursova M."/>
            <person name="Weitz H."/>
            <person name="Taylor A."/>
            <person name="Grigoriev I.V."/>
            <person name="Nagy L.G."/>
            <person name="Martin F."/>
            <person name="Kauserud H."/>
        </authorList>
    </citation>
    <scope>NUCLEOTIDE SEQUENCE</scope>
    <source>
        <strain evidence="2">9144</strain>
    </source>
</reference>
<feature type="region of interest" description="Disordered" evidence="1">
    <location>
        <begin position="155"/>
        <end position="183"/>
    </location>
</feature>